<organism evidence="1 2">
    <name type="scientific">Pristionchus mayeri</name>
    <dbReference type="NCBI Taxonomy" id="1317129"/>
    <lineage>
        <taxon>Eukaryota</taxon>
        <taxon>Metazoa</taxon>
        <taxon>Ecdysozoa</taxon>
        <taxon>Nematoda</taxon>
        <taxon>Chromadorea</taxon>
        <taxon>Rhabditida</taxon>
        <taxon>Rhabditina</taxon>
        <taxon>Diplogasteromorpha</taxon>
        <taxon>Diplogasteroidea</taxon>
        <taxon>Neodiplogasteridae</taxon>
        <taxon>Pristionchus</taxon>
    </lineage>
</organism>
<gene>
    <name evidence="1" type="ORF">PMAYCL1PPCAC_15552</name>
</gene>
<proteinExistence type="predicted"/>
<dbReference type="PANTHER" id="PTHR11005">
    <property type="entry name" value="LYSOSOMAL ACID LIPASE-RELATED"/>
    <property type="match status" value="1"/>
</dbReference>
<dbReference type="Gene3D" id="3.40.50.1820">
    <property type="entry name" value="alpha/beta hydrolase"/>
    <property type="match status" value="1"/>
</dbReference>
<evidence type="ECO:0008006" key="3">
    <source>
        <dbReference type="Google" id="ProtNLM"/>
    </source>
</evidence>
<feature type="non-terminal residue" evidence="1">
    <location>
        <position position="128"/>
    </location>
</feature>
<keyword evidence="2" id="KW-1185">Reference proteome</keyword>
<dbReference type="InterPro" id="IPR029058">
    <property type="entry name" value="AB_hydrolase_fold"/>
</dbReference>
<sequence>FYSQEPSGTSTWVLLHWAQMASRLKVQHMDHNPLMNLLRYGQKTPPPYNYANINVPVYLFWSRNDWMTTAEEIENVILKMLKKEVVKGGREVPNYTHADFIIASDCAKKVFEPITEIVWSQERNMCVL</sequence>
<dbReference type="EMBL" id="BTRK01000004">
    <property type="protein sequence ID" value="GMR45357.1"/>
    <property type="molecule type" value="Genomic_DNA"/>
</dbReference>
<dbReference type="SUPFAM" id="SSF53474">
    <property type="entry name" value="alpha/beta-Hydrolases"/>
    <property type="match status" value="1"/>
</dbReference>
<comment type="caution">
    <text evidence="1">The sequence shown here is derived from an EMBL/GenBank/DDBJ whole genome shotgun (WGS) entry which is preliminary data.</text>
</comment>
<accession>A0AAN5HY84</accession>
<dbReference type="Proteomes" id="UP001328107">
    <property type="component" value="Unassembled WGS sequence"/>
</dbReference>
<feature type="non-terminal residue" evidence="1">
    <location>
        <position position="1"/>
    </location>
</feature>
<dbReference type="AlphaFoldDB" id="A0AAN5HY84"/>
<evidence type="ECO:0000313" key="2">
    <source>
        <dbReference type="Proteomes" id="UP001328107"/>
    </source>
</evidence>
<protein>
    <recommendedName>
        <fullName evidence="3">Lipase</fullName>
    </recommendedName>
</protein>
<reference evidence="2" key="1">
    <citation type="submission" date="2022-10" db="EMBL/GenBank/DDBJ databases">
        <title>Genome assembly of Pristionchus species.</title>
        <authorList>
            <person name="Yoshida K."/>
            <person name="Sommer R.J."/>
        </authorList>
    </citation>
    <scope>NUCLEOTIDE SEQUENCE [LARGE SCALE GENOMIC DNA]</scope>
    <source>
        <strain evidence="2">RS5460</strain>
    </source>
</reference>
<name>A0AAN5HY84_9BILA</name>
<evidence type="ECO:0000313" key="1">
    <source>
        <dbReference type="EMBL" id="GMR45357.1"/>
    </source>
</evidence>